<keyword evidence="2" id="KW-0378">Hydrolase</keyword>
<proteinExistence type="predicted"/>
<evidence type="ECO:0000256" key="1">
    <source>
        <dbReference type="SAM" id="MobiDB-lite"/>
    </source>
</evidence>
<evidence type="ECO:0000313" key="2">
    <source>
        <dbReference type="EMBL" id="BAS27674.1"/>
    </source>
</evidence>
<organism evidence="2 3">
    <name type="scientific">Limnochorda pilosa</name>
    <dbReference type="NCBI Taxonomy" id="1555112"/>
    <lineage>
        <taxon>Bacteria</taxon>
        <taxon>Bacillati</taxon>
        <taxon>Bacillota</taxon>
        <taxon>Limnochordia</taxon>
        <taxon>Limnochordales</taxon>
        <taxon>Limnochordaceae</taxon>
        <taxon>Limnochorda</taxon>
    </lineage>
</organism>
<dbReference type="Proteomes" id="UP000065807">
    <property type="component" value="Chromosome"/>
</dbReference>
<dbReference type="InterPro" id="IPR052025">
    <property type="entry name" value="Xyloglucanase_GH74"/>
</dbReference>
<evidence type="ECO:0000313" key="3">
    <source>
        <dbReference type="Proteomes" id="UP000065807"/>
    </source>
</evidence>
<dbReference type="RefSeq" id="WP_068136863.1">
    <property type="nucleotide sequence ID" value="NZ_AP014924.1"/>
</dbReference>
<protein>
    <submittedName>
        <fullName evidence="2">Glycoside hydrolase</fullName>
    </submittedName>
</protein>
<dbReference type="SUPFAM" id="SSF110296">
    <property type="entry name" value="Oligoxyloglucan reducing end-specific cellobiohydrolase"/>
    <property type="match status" value="1"/>
</dbReference>
<dbReference type="EMBL" id="AP014924">
    <property type="protein sequence ID" value="BAS27674.1"/>
    <property type="molecule type" value="Genomic_DNA"/>
</dbReference>
<reference evidence="3" key="2">
    <citation type="journal article" date="2016" name="Int. J. Syst. Evol. Microbiol.">
        <title>Complete genome sequence and cell structure of Limnochorda pilosa, a Gram-negative spore-former within the phylum Firmicutes.</title>
        <authorList>
            <person name="Watanabe M."/>
            <person name="Kojima H."/>
            <person name="Fukui M."/>
        </authorList>
    </citation>
    <scope>NUCLEOTIDE SEQUENCE [LARGE SCALE GENOMIC DNA]</scope>
    <source>
        <strain evidence="3">HC45</strain>
    </source>
</reference>
<dbReference type="InterPro" id="IPR015943">
    <property type="entry name" value="WD40/YVTN_repeat-like_dom_sf"/>
</dbReference>
<dbReference type="Gene3D" id="2.130.10.10">
    <property type="entry name" value="YVTN repeat-like/Quinoprotein amine dehydrogenase"/>
    <property type="match status" value="1"/>
</dbReference>
<gene>
    <name evidence="2" type="ORF">LIP_1830</name>
</gene>
<dbReference type="CDD" id="cd15482">
    <property type="entry name" value="Sialidase_non-viral"/>
    <property type="match status" value="1"/>
</dbReference>
<name>A0A0K2SLI0_LIMPI</name>
<feature type="region of interest" description="Disordered" evidence="1">
    <location>
        <begin position="75"/>
        <end position="96"/>
    </location>
</feature>
<dbReference type="KEGG" id="lpil:LIP_1830"/>
<reference evidence="3" key="1">
    <citation type="submission" date="2015-07" db="EMBL/GenBank/DDBJ databases">
        <title>Complete genome sequence and phylogenetic analysis of Limnochorda pilosa.</title>
        <authorList>
            <person name="Watanabe M."/>
            <person name="Kojima H."/>
            <person name="Fukui M."/>
        </authorList>
    </citation>
    <scope>NUCLEOTIDE SEQUENCE [LARGE SCALE GENOMIC DNA]</scope>
    <source>
        <strain evidence="3">HC45</strain>
    </source>
</reference>
<accession>A0A0K2SLI0</accession>
<sequence>MEVALLLGTYKGGFLLRSDERRREWKLEGPVLPGWEFYHTVQDPRDGSLYAAVNTWDFGGMVAWSRDRGTTWEHSSRGLAYPDGQAGNESPGAKSSKLSRVWHVEPGPEGEPSVLYAGVEAAGLFRSQDQGVTWQEVPALRAHPTAAQWEPGGGGLCLHSITFEPFDPSRVYVGISAGGAYRTVDGGAHWEPINGGVQSAYPDVTGATGQCVHKILAHPARPRRVYQQNHTGVYRSDDGGETWWVIQEGLPSKYGFPLALHPRDPETAYVFPLTADTQRFAPEGRPAVWRTRDGGGTWERRDNGFPQDAYVVVRREGMATDRLDPVGVYVGTTTGQLFASTDEGDHWQLIADLLPPINSVGVAVWS</sequence>
<dbReference type="PANTHER" id="PTHR43739">
    <property type="entry name" value="XYLOGLUCANASE (EUROFUNG)"/>
    <property type="match status" value="1"/>
</dbReference>
<dbReference type="PANTHER" id="PTHR43739:SF5">
    <property type="entry name" value="EXO-ALPHA-SIALIDASE"/>
    <property type="match status" value="1"/>
</dbReference>
<dbReference type="GO" id="GO:0016787">
    <property type="term" value="F:hydrolase activity"/>
    <property type="evidence" value="ECO:0007669"/>
    <property type="project" value="UniProtKB-KW"/>
</dbReference>
<dbReference type="OrthoDB" id="501835at2"/>
<dbReference type="GO" id="GO:0010411">
    <property type="term" value="P:xyloglucan metabolic process"/>
    <property type="evidence" value="ECO:0007669"/>
    <property type="project" value="TreeGrafter"/>
</dbReference>
<keyword evidence="3" id="KW-1185">Reference proteome</keyword>
<dbReference type="STRING" id="1555112.LIP_1830"/>
<dbReference type="AlphaFoldDB" id="A0A0K2SLI0"/>